<dbReference type="GO" id="GO:0008800">
    <property type="term" value="F:beta-lactamase activity"/>
    <property type="evidence" value="ECO:0007669"/>
    <property type="project" value="UniProtKB-EC"/>
</dbReference>
<proteinExistence type="inferred from homology"/>
<evidence type="ECO:0000256" key="5">
    <source>
        <dbReference type="ARBA" id="ARBA00023251"/>
    </source>
</evidence>
<dbReference type="InterPro" id="IPR000871">
    <property type="entry name" value="Beta-lactam_class-A"/>
</dbReference>
<dbReference type="InterPro" id="IPR023650">
    <property type="entry name" value="Beta-lactam_class-A_AS"/>
</dbReference>
<dbReference type="NCBIfam" id="NF033103">
    <property type="entry name" value="bla_class_A"/>
    <property type="match status" value="1"/>
</dbReference>
<dbReference type="InterPro" id="IPR045155">
    <property type="entry name" value="Beta-lactam_cat"/>
</dbReference>
<dbReference type="SUPFAM" id="SSF56601">
    <property type="entry name" value="beta-lactamase/transpeptidase-like"/>
    <property type="match status" value="1"/>
</dbReference>
<keyword evidence="4 6" id="KW-0378">Hydrolase</keyword>
<dbReference type="PANTHER" id="PTHR35333">
    <property type="entry name" value="BETA-LACTAMASE"/>
    <property type="match status" value="1"/>
</dbReference>
<gene>
    <name evidence="8" type="primary">bla</name>
    <name evidence="8" type="ORF">V8G57_03205</name>
</gene>
<name>A0ABU9PQX5_9BURK</name>
<organism evidence="8 9">
    <name type="scientific">Collimonas rhizosphaerae</name>
    <dbReference type="NCBI Taxonomy" id="3126357"/>
    <lineage>
        <taxon>Bacteria</taxon>
        <taxon>Pseudomonadati</taxon>
        <taxon>Pseudomonadota</taxon>
        <taxon>Betaproteobacteria</taxon>
        <taxon>Burkholderiales</taxon>
        <taxon>Oxalobacteraceae</taxon>
        <taxon>Collimonas</taxon>
    </lineage>
</organism>
<dbReference type="RefSeq" id="WP_342828177.1">
    <property type="nucleotide sequence ID" value="NZ_JBANDC010000002.1"/>
</dbReference>
<dbReference type="Gene3D" id="3.40.710.10">
    <property type="entry name" value="DD-peptidase/beta-lactamase superfamily"/>
    <property type="match status" value="1"/>
</dbReference>
<dbReference type="PANTHER" id="PTHR35333:SF3">
    <property type="entry name" value="BETA-LACTAMASE-TYPE TRANSPEPTIDASE FOLD CONTAINING PROTEIN"/>
    <property type="match status" value="1"/>
</dbReference>
<feature type="domain" description="Beta-lactamase class A catalytic" evidence="7">
    <location>
        <begin position="57"/>
        <end position="271"/>
    </location>
</feature>
<comment type="caution">
    <text evidence="8">The sequence shown here is derived from an EMBL/GenBank/DDBJ whole genome shotgun (WGS) entry which is preliminary data.</text>
</comment>
<dbReference type="Pfam" id="PF13354">
    <property type="entry name" value="Beta-lactamase2"/>
    <property type="match status" value="1"/>
</dbReference>
<evidence type="ECO:0000256" key="2">
    <source>
        <dbReference type="ARBA" id="ARBA00009009"/>
    </source>
</evidence>
<reference evidence="8 9" key="1">
    <citation type="submission" date="2024-02" db="EMBL/GenBank/DDBJ databases">
        <title>Draft genome sequence of Collimonas sp. strain H4R21, an effective mineral-weathering bacterial strain isolated from the beech rhizosphere.</title>
        <authorList>
            <person name="Morin E."/>
            <person name="Uroz S."/>
            <person name="Leveau J.H.J."/>
            <person name="Kumar R."/>
            <person name="Rey M.W."/>
            <person name="Pham J."/>
        </authorList>
    </citation>
    <scope>NUCLEOTIDE SEQUENCE [LARGE SCALE GENOMIC DNA]</scope>
    <source>
        <strain evidence="8 9">H4R21</strain>
    </source>
</reference>
<dbReference type="PRINTS" id="PR00118">
    <property type="entry name" value="BLACTAMASEA"/>
</dbReference>
<dbReference type="InterPro" id="IPR012338">
    <property type="entry name" value="Beta-lactam/transpept-like"/>
</dbReference>
<evidence type="ECO:0000313" key="9">
    <source>
        <dbReference type="Proteomes" id="UP001495910"/>
    </source>
</evidence>
<comment type="catalytic activity">
    <reaction evidence="1 6">
        <text>a beta-lactam + H2O = a substituted beta-amino acid</text>
        <dbReference type="Rhea" id="RHEA:20401"/>
        <dbReference type="ChEBI" id="CHEBI:15377"/>
        <dbReference type="ChEBI" id="CHEBI:35627"/>
        <dbReference type="ChEBI" id="CHEBI:140347"/>
        <dbReference type="EC" id="3.5.2.6"/>
    </reaction>
</comment>
<keyword evidence="9" id="KW-1185">Reference proteome</keyword>
<evidence type="ECO:0000256" key="3">
    <source>
        <dbReference type="ARBA" id="ARBA00012865"/>
    </source>
</evidence>
<dbReference type="Proteomes" id="UP001495910">
    <property type="component" value="Unassembled WGS sequence"/>
</dbReference>
<dbReference type="PROSITE" id="PS00146">
    <property type="entry name" value="BETA_LACTAMASE_A"/>
    <property type="match status" value="1"/>
</dbReference>
<evidence type="ECO:0000256" key="4">
    <source>
        <dbReference type="ARBA" id="ARBA00022801"/>
    </source>
</evidence>
<evidence type="ECO:0000256" key="6">
    <source>
        <dbReference type="RuleBase" id="RU361140"/>
    </source>
</evidence>
<dbReference type="EMBL" id="JBANDC010000002">
    <property type="protein sequence ID" value="MEM4986389.1"/>
    <property type="molecule type" value="Genomic_DNA"/>
</dbReference>
<protein>
    <recommendedName>
        <fullName evidence="3 6">Beta-lactamase</fullName>
        <ecNumber evidence="3 6">3.5.2.6</ecNumber>
    </recommendedName>
</protein>
<accession>A0ABU9PQX5</accession>
<keyword evidence="5 6" id="KW-0046">Antibiotic resistance</keyword>
<evidence type="ECO:0000256" key="1">
    <source>
        <dbReference type="ARBA" id="ARBA00001526"/>
    </source>
</evidence>
<dbReference type="EC" id="3.5.2.6" evidence="3 6"/>
<comment type="similarity">
    <text evidence="2 6">Belongs to the class-A beta-lactamase family.</text>
</comment>
<sequence>MKRRQFAGNLGAAFGALVLSGYTQKSWASTASTAKPVTDPIARQLRQIEIRSGGRLGVAILDTLTGQSHAYRGDERFPMCSTFKLLAAGLTLKRVDQGQEQLARRIRYEAAELVPYSPVTEKHVGGGMSIAELCEATLTLSDNTAANLLLHSFGGPARLTAYVRSLGDKATRLDRIEPDLNQATPGDPRDTTSPAAMLSTMHQLLIGNALSADSRKQLTTWLLANKTGDKRLRALLPAGWRVGDKTGSGAYGSTNDIGILFPPDRAPLLVASYLTATKASEATRNAALAEVGRLAASVAAK</sequence>
<evidence type="ECO:0000259" key="7">
    <source>
        <dbReference type="Pfam" id="PF13354"/>
    </source>
</evidence>
<evidence type="ECO:0000313" key="8">
    <source>
        <dbReference type="EMBL" id="MEM4986389.1"/>
    </source>
</evidence>